<reference evidence="1 2" key="1">
    <citation type="submission" date="2018-03" db="EMBL/GenBank/DDBJ databases">
        <title>Genome sequence of Clostridium luticellarii DSM 29923.</title>
        <authorList>
            <person name="Poehlein A."/>
            <person name="Daniel R."/>
        </authorList>
    </citation>
    <scope>NUCLEOTIDE SEQUENCE [LARGE SCALE GENOMIC DNA]</scope>
    <source>
        <strain evidence="1 2">DSM 29923</strain>
    </source>
</reference>
<proteinExistence type="predicted"/>
<dbReference type="RefSeq" id="WP_106010958.1">
    <property type="nucleotide sequence ID" value="NZ_JALCPJ010000021.1"/>
</dbReference>
<sequence length="106" mass="11932">MDKKDLDQIASLLDEKLNEKLDEKLDPIKSQVNENTQILKALLHSSEVSKAKMDKMSNDISHIQGDIEHIKKNIDGINDNIDVLKSISGHHEVDIGVLKKKAMYGK</sequence>
<comment type="caution">
    <text evidence="1">The sequence shown here is derived from an EMBL/GenBank/DDBJ whole genome shotgun (WGS) entry which is preliminary data.</text>
</comment>
<evidence type="ECO:0000313" key="1">
    <source>
        <dbReference type="EMBL" id="PRR79793.1"/>
    </source>
</evidence>
<name>A0A2T0B7J7_9CLOT</name>
<dbReference type="AlphaFoldDB" id="A0A2T0B7J7"/>
<protein>
    <submittedName>
        <fullName evidence="1">Uncharacterized protein</fullName>
    </submittedName>
</protein>
<dbReference type="OrthoDB" id="1708171at2"/>
<organism evidence="1 2">
    <name type="scientific">Clostridium luticellarii</name>
    <dbReference type="NCBI Taxonomy" id="1691940"/>
    <lineage>
        <taxon>Bacteria</taxon>
        <taxon>Bacillati</taxon>
        <taxon>Bacillota</taxon>
        <taxon>Clostridia</taxon>
        <taxon>Eubacteriales</taxon>
        <taxon>Clostridiaceae</taxon>
        <taxon>Clostridium</taxon>
    </lineage>
</organism>
<dbReference type="Gene3D" id="1.20.5.190">
    <property type="match status" value="1"/>
</dbReference>
<evidence type="ECO:0000313" key="2">
    <source>
        <dbReference type="Proteomes" id="UP000237798"/>
    </source>
</evidence>
<keyword evidence="2" id="KW-1185">Reference proteome</keyword>
<gene>
    <name evidence="1" type="ORF">CLLU_34190</name>
</gene>
<accession>A0A2T0B7J7</accession>
<dbReference type="EMBL" id="PVXP01000094">
    <property type="protein sequence ID" value="PRR79793.1"/>
    <property type="molecule type" value="Genomic_DNA"/>
</dbReference>
<dbReference type="Proteomes" id="UP000237798">
    <property type="component" value="Unassembled WGS sequence"/>
</dbReference>